<dbReference type="Proteomes" id="UP001519460">
    <property type="component" value="Unassembled WGS sequence"/>
</dbReference>
<dbReference type="EMBL" id="JACVVK020000122">
    <property type="protein sequence ID" value="KAK7490823.1"/>
    <property type="molecule type" value="Genomic_DNA"/>
</dbReference>
<evidence type="ECO:0000259" key="2">
    <source>
        <dbReference type="Pfam" id="PF05881"/>
    </source>
</evidence>
<comment type="caution">
    <text evidence="3">The sequence shown here is derived from an EMBL/GenBank/DDBJ whole genome shotgun (WGS) entry which is preliminary data.</text>
</comment>
<feature type="region of interest" description="Disordered" evidence="1">
    <location>
        <begin position="1"/>
        <end position="34"/>
    </location>
</feature>
<name>A0ABD0KU69_9CAEN</name>
<dbReference type="Pfam" id="PF05881">
    <property type="entry name" value="CNPase"/>
    <property type="match status" value="1"/>
</dbReference>
<evidence type="ECO:0000313" key="3">
    <source>
        <dbReference type="EMBL" id="KAK7490823.1"/>
    </source>
</evidence>
<dbReference type="AlphaFoldDB" id="A0ABD0KU69"/>
<proteinExistence type="predicted"/>
<gene>
    <name evidence="3" type="ORF">BaRGS_00017879</name>
</gene>
<dbReference type="InterPro" id="IPR047325">
    <property type="entry name" value="CNPase_cat"/>
</dbReference>
<evidence type="ECO:0000313" key="4">
    <source>
        <dbReference type="Proteomes" id="UP001519460"/>
    </source>
</evidence>
<protein>
    <recommendedName>
        <fullName evidence="2">Cyclic nucleotide phosphodiesterase catalytic domain-containing protein</fullName>
    </recommendedName>
</protein>
<evidence type="ECO:0000256" key="1">
    <source>
        <dbReference type="SAM" id="MobiDB-lite"/>
    </source>
</evidence>
<feature type="compositionally biased region" description="Low complexity" evidence="1">
    <location>
        <begin position="1"/>
        <end position="11"/>
    </location>
</feature>
<accession>A0ABD0KU69</accession>
<reference evidence="3 4" key="1">
    <citation type="journal article" date="2023" name="Sci. Data">
        <title>Genome assembly of the Korean intertidal mud-creeper Batillaria attramentaria.</title>
        <authorList>
            <person name="Patra A.K."/>
            <person name="Ho P.T."/>
            <person name="Jun S."/>
            <person name="Lee S.J."/>
            <person name="Kim Y."/>
            <person name="Won Y.J."/>
        </authorList>
    </citation>
    <scope>NUCLEOTIDE SEQUENCE [LARGE SCALE GENOMIC DNA]</scope>
    <source>
        <strain evidence="3">Wonlab-2016</strain>
    </source>
</reference>
<keyword evidence="4" id="KW-1185">Reference proteome</keyword>
<feature type="compositionally biased region" description="Low complexity" evidence="1">
    <location>
        <begin position="19"/>
        <end position="33"/>
    </location>
</feature>
<dbReference type="SUPFAM" id="SSF55144">
    <property type="entry name" value="LigT-like"/>
    <property type="match status" value="1"/>
</dbReference>
<organism evidence="3 4">
    <name type="scientific">Batillaria attramentaria</name>
    <dbReference type="NCBI Taxonomy" id="370345"/>
    <lineage>
        <taxon>Eukaryota</taxon>
        <taxon>Metazoa</taxon>
        <taxon>Spiralia</taxon>
        <taxon>Lophotrochozoa</taxon>
        <taxon>Mollusca</taxon>
        <taxon>Gastropoda</taxon>
        <taxon>Caenogastropoda</taxon>
        <taxon>Sorbeoconcha</taxon>
        <taxon>Cerithioidea</taxon>
        <taxon>Batillariidae</taxon>
        <taxon>Batillaria</taxon>
    </lineage>
</organism>
<sequence length="128" mass="13565">MSGSSGLNGRSGSRKKNSSKASSQNQSFSSGNGIDVAKEADFSPAQTKPLATLRGRSAHITLGSAYGFGARETNFDVLRLCDMEAGRPAVAGDFMPVTGGMARYFGDGVCCVYFYQPLLVHTIFSGFY</sequence>
<dbReference type="Gene3D" id="3.90.1740.10">
    <property type="entry name" value="2',3'-cyclic nucleotide 3'-phosphodiesterase superfamily"/>
    <property type="match status" value="1"/>
</dbReference>
<dbReference type="InterPro" id="IPR009097">
    <property type="entry name" value="Cyclic_Pdiesterase"/>
</dbReference>
<feature type="domain" description="Cyclic nucleotide phosphodiesterase catalytic" evidence="2">
    <location>
        <begin position="54"/>
        <end position="128"/>
    </location>
</feature>